<comment type="caution">
    <text evidence="1">The sequence shown here is derived from an EMBL/GenBank/DDBJ whole genome shotgun (WGS) entry which is preliminary data.</text>
</comment>
<reference evidence="1 2" key="1">
    <citation type="submission" date="2024-11" db="EMBL/GenBank/DDBJ databases">
        <title>Chromosome-level genome assembly of the freshwater bivalve Anodonta woodiana.</title>
        <authorList>
            <person name="Chen X."/>
        </authorList>
    </citation>
    <scope>NUCLEOTIDE SEQUENCE [LARGE SCALE GENOMIC DNA]</scope>
    <source>
        <strain evidence="1">MN2024</strain>
        <tissue evidence="1">Gills</tissue>
    </source>
</reference>
<dbReference type="Proteomes" id="UP001634394">
    <property type="component" value="Unassembled WGS sequence"/>
</dbReference>
<name>A0ABD3VY07_SINWO</name>
<sequence>LDKFVIFLNGEDAICASHGEEALKWRFIFDCPDTLKTLMENSVVKNANLVYKSGKLPCIHTTNSVQKFRKEFEELLKCHAETVQIHRAVIPEEGAKLFLDTLNFIELFQRKLVFAYKRMTTWFICGTKEYMGESIEQINKIQDFALNMNSQISKIAVDDVHIKLLRKYINMCMLANTSELRLELDERAKVLAVAGLKNAVLKEQAKLEQMLQSITTRKCDPVTCISHLSFFEALEVAQHIEEFLKKENLVCSWETNKKECCIIVTAFDIETCEKTSKMIDTACVLDSKTLKIDESTWIMPSDSWQEEVHSICIKLGEKVKIWFDMEKNEIVYVHTHDMKDKVKNEVEGLFDRWNQKKFISFEKVVMDQLNVQGQHRLKQLETKYGVAIDISKQIEQFGFFIIGKDVNIQSVLEELNSEERIILKSRLKLSKWWLRCKDVEVTLVPGSKASDLIILKDRSLLHCSQSNQAELRDKETNTEIIEIIPVFSLKISRP</sequence>
<protein>
    <submittedName>
        <fullName evidence="1">Uncharacterized protein</fullName>
    </submittedName>
</protein>
<feature type="non-terminal residue" evidence="1">
    <location>
        <position position="1"/>
    </location>
</feature>
<accession>A0ABD3VY07</accession>
<dbReference type="EMBL" id="JBJQND010000010">
    <property type="protein sequence ID" value="KAL3865255.1"/>
    <property type="molecule type" value="Genomic_DNA"/>
</dbReference>
<evidence type="ECO:0000313" key="2">
    <source>
        <dbReference type="Proteomes" id="UP001634394"/>
    </source>
</evidence>
<evidence type="ECO:0000313" key="1">
    <source>
        <dbReference type="EMBL" id="KAL3865255.1"/>
    </source>
</evidence>
<gene>
    <name evidence="1" type="ORF">ACJMK2_006869</name>
</gene>
<dbReference type="AlphaFoldDB" id="A0ABD3VY07"/>
<feature type="non-terminal residue" evidence="1">
    <location>
        <position position="494"/>
    </location>
</feature>
<organism evidence="1 2">
    <name type="scientific">Sinanodonta woodiana</name>
    <name type="common">Chinese pond mussel</name>
    <name type="synonym">Anodonta woodiana</name>
    <dbReference type="NCBI Taxonomy" id="1069815"/>
    <lineage>
        <taxon>Eukaryota</taxon>
        <taxon>Metazoa</taxon>
        <taxon>Spiralia</taxon>
        <taxon>Lophotrochozoa</taxon>
        <taxon>Mollusca</taxon>
        <taxon>Bivalvia</taxon>
        <taxon>Autobranchia</taxon>
        <taxon>Heteroconchia</taxon>
        <taxon>Palaeoheterodonta</taxon>
        <taxon>Unionida</taxon>
        <taxon>Unionoidea</taxon>
        <taxon>Unionidae</taxon>
        <taxon>Unioninae</taxon>
        <taxon>Sinanodonta</taxon>
    </lineage>
</organism>
<proteinExistence type="predicted"/>
<keyword evidence="2" id="KW-1185">Reference proteome</keyword>